<dbReference type="RefSeq" id="WP_308717872.1">
    <property type="nucleotide sequence ID" value="NZ_JAVHUY010000059.1"/>
</dbReference>
<dbReference type="EMBL" id="JAVHUY010000059">
    <property type="protein sequence ID" value="MDQ7910627.1"/>
    <property type="molecule type" value="Genomic_DNA"/>
</dbReference>
<evidence type="ECO:0000256" key="1">
    <source>
        <dbReference type="SAM" id="MobiDB-lite"/>
    </source>
</evidence>
<dbReference type="InterPro" id="IPR006059">
    <property type="entry name" value="SBP"/>
</dbReference>
<dbReference type="Proteomes" id="UP001230908">
    <property type="component" value="Unassembled WGS sequence"/>
</dbReference>
<feature type="compositionally biased region" description="Low complexity" evidence="1">
    <location>
        <begin position="80"/>
        <end position="89"/>
    </location>
</feature>
<proteinExistence type="predicted"/>
<dbReference type="SUPFAM" id="SSF53850">
    <property type="entry name" value="Periplasmic binding protein-like II"/>
    <property type="match status" value="1"/>
</dbReference>
<sequence>MRLLDLPLNFRRRHAPAATANNTAPRRAPAGTANETGPHHAPAATANNTPPRRAPAGTANETASRTPAGSVAAQTAVPQRTRTATTSRAASRRARTATASNTAPRRARADKAGSRARAGAVAALAALSLVLAGCGADSDDGAGGGDGKTLRLWHYESATSAMGIAWTEAIKQFEASHPGVKVQFEPKGFEQIRQSANMILNSDEAPDLMEYNKGNASAGLLSKQGLLTDLTEEAGKRGWDKIGPSLQTTSKYDAEGIMGGGKWYGVPNYAEYVMVYYNKDLFAKHNVRVPTTLAEFEAAMDTFVKAGVTPLSVGGAEYPAQQILYELALAKANRSFVDNFQLYKGKVDFKGPELTYAATTFADWVKKGYIDKNSAGIKAEGMGVAFTQGKFPMVVSGSWWYGRFVSEAKFEWSTFLFPGNTLHPGSGGNIWVVPKNAKNASLAYDFIDITMKPEIQNLLGNSGGVPVLADPGAITDPKSKELIDNFDKVTSTDGLAFYPDWPAPGYYDVLVAGVQHLINGTKSPEAVLDEIAKPYDDNLASLGK</sequence>
<evidence type="ECO:0000313" key="2">
    <source>
        <dbReference type="EMBL" id="MDQ7910627.1"/>
    </source>
</evidence>
<feature type="compositionally biased region" description="Polar residues" evidence="1">
    <location>
        <begin position="59"/>
        <end position="78"/>
    </location>
</feature>
<name>A0ABU0ZXC7_9ACTN</name>
<dbReference type="PANTHER" id="PTHR43649">
    <property type="entry name" value="ARABINOSE-BINDING PROTEIN-RELATED"/>
    <property type="match status" value="1"/>
</dbReference>
<comment type="caution">
    <text evidence="2">The sequence shown here is derived from an EMBL/GenBank/DDBJ whole genome shotgun (WGS) entry which is preliminary data.</text>
</comment>
<accession>A0ABU0ZXC7</accession>
<dbReference type="Pfam" id="PF13416">
    <property type="entry name" value="SBP_bac_8"/>
    <property type="match status" value="1"/>
</dbReference>
<feature type="region of interest" description="Disordered" evidence="1">
    <location>
        <begin position="14"/>
        <end position="113"/>
    </location>
</feature>
<evidence type="ECO:0000313" key="3">
    <source>
        <dbReference type="Proteomes" id="UP001230908"/>
    </source>
</evidence>
<dbReference type="InterPro" id="IPR050490">
    <property type="entry name" value="Bact_solute-bd_prot1"/>
</dbReference>
<dbReference type="PANTHER" id="PTHR43649:SF14">
    <property type="entry name" value="BLR3389 PROTEIN"/>
    <property type="match status" value="1"/>
</dbReference>
<protein>
    <submittedName>
        <fullName evidence="2">Extracellular solute-binding protein</fullName>
    </submittedName>
</protein>
<feature type="compositionally biased region" description="Low complexity" evidence="1">
    <location>
        <begin position="16"/>
        <end position="30"/>
    </location>
</feature>
<gene>
    <name evidence="2" type="ORF">RB614_39645</name>
</gene>
<feature type="compositionally biased region" description="Low complexity" evidence="1">
    <location>
        <begin position="39"/>
        <end position="56"/>
    </location>
</feature>
<reference evidence="2 3" key="1">
    <citation type="submission" date="2023-08" db="EMBL/GenBank/DDBJ databases">
        <title>Phytohabitans sansha sp. nov., isolated from marine sediment.</title>
        <authorList>
            <person name="Zhao Y."/>
            <person name="Yi K."/>
        </authorList>
    </citation>
    <scope>NUCLEOTIDE SEQUENCE [LARGE SCALE GENOMIC DNA]</scope>
    <source>
        <strain evidence="2 3">ZYX-F-186</strain>
    </source>
</reference>
<organism evidence="2 3">
    <name type="scientific">Phytohabitans maris</name>
    <dbReference type="NCBI Taxonomy" id="3071409"/>
    <lineage>
        <taxon>Bacteria</taxon>
        <taxon>Bacillati</taxon>
        <taxon>Actinomycetota</taxon>
        <taxon>Actinomycetes</taxon>
        <taxon>Micromonosporales</taxon>
        <taxon>Micromonosporaceae</taxon>
    </lineage>
</organism>
<keyword evidence="3" id="KW-1185">Reference proteome</keyword>
<dbReference type="Gene3D" id="3.40.190.10">
    <property type="entry name" value="Periplasmic binding protein-like II"/>
    <property type="match status" value="1"/>
</dbReference>